<sequence>MAAYKRIVTKGPLPHCYMKIRLEFQDPSVTKSLTINASTLKHAIVTSMKGLFGELGSTENIDILKFEEENNEAIVRVRHSFFVKVWSSLCLSGTFSGHSCAFRVNQVSAHLMGLACNSREDFVT</sequence>
<dbReference type="PANTHER" id="PTHR15441:SF1">
    <property type="entry name" value="RIBONUCLEASE P PROTEIN SUBUNIT P14"/>
    <property type="match status" value="1"/>
</dbReference>
<dbReference type="EMBL" id="NEDP02076743">
    <property type="protein sequence ID" value="OWF35046.1"/>
    <property type="molecule type" value="Genomic_DNA"/>
</dbReference>
<organism evidence="3 4">
    <name type="scientific">Mizuhopecten yessoensis</name>
    <name type="common">Japanese scallop</name>
    <name type="synonym">Patinopecten yessoensis</name>
    <dbReference type="NCBI Taxonomy" id="6573"/>
    <lineage>
        <taxon>Eukaryota</taxon>
        <taxon>Metazoa</taxon>
        <taxon>Spiralia</taxon>
        <taxon>Lophotrochozoa</taxon>
        <taxon>Mollusca</taxon>
        <taxon>Bivalvia</taxon>
        <taxon>Autobranchia</taxon>
        <taxon>Pteriomorphia</taxon>
        <taxon>Pectinida</taxon>
        <taxon>Pectinoidea</taxon>
        <taxon>Pectinidae</taxon>
        <taxon>Mizuhopecten</taxon>
    </lineage>
</organism>
<comment type="similarity">
    <text evidence="1">Belongs to the eukaryotic/archaeal RNase P protein component 2 family.</text>
</comment>
<accession>A0A210PF19</accession>
<comment type="caution">
    <text evidence="3">The sequence shown here is derived from an EMBL/GenBank/DDBJ whole genome shotgun (WGS) entry which is preliminary data.</text>
</comment>
<keyword evidence="4" id="KW-1185">Reference proteome</keyword>
<evidence type="ECO:0000313" key="4">
    <source>
        <dbReference type="Proteomes" id="UP000242188"/>
    </source>
</evidence>
<dbReference type="SUPFAM" id="SSF160350">
    <property type="entry name" value="Rnp2-like"/>
    <property type="match status" value="1"/>
</dbReference>
<dbReference type="PANTHER" id="PTHR15441">
    <property type="entry name" value="RIBONUCLEASE P PROTEIN SUBUNIT P14"/>
    <property type="match status" value="1"/>
</dbReference>
<dbReference type="GO" id="GO:0030681">
    <property type="term" value="C:multimeric ribonuclease P complex"/>
    <property type="evidence" value="ECO:0007669"/>
    <property type="project" value="TreeGrafter"/>
</dbReference>
<evidence type="ECO:0000256" key="2">
    <source>
        <dbReference type="ARBA" id="ARBA00022694"/>
    </source>
</evidence>
<dbReference type="GO" id="GO:0005730">
    <property type="term" value="C:nucleolus"/>
    <property type="evidence" value="ECO:0007669"/>
    <property type="project" value="TreeGrafter"/>
</dbReference>
<dbReference type="Gene3D" id="3.30.70.3250">
    <property type="entry name" value="Ribonuclease P, Pop5 subunit"/>
    <property type="match status" value="1"/>
</dbReference>
<dbReference type="Pfam" id="PF01900">
    <property type="entry name" value="RNase_P_Rpp14"/>
    <property type="match status" value="1"/>
</dbReference>
<dbReference type="STRING" id="6573.A0A210PF19"/>
<dbReference type="AlphaFoldDB" id="A0A210PF19"/>
<dbReference type="Proteomes" id="UP000242188">
    <property type="component" value="Unassembled WGS sequence"/>
</dbReference>
<name>A0A210PF19_MIZYE</name>
<dbReference type="OrthoDB" id="2262258at2759"/>
<evidence type="ECO:0000256" key="1">
    <source>
        <dbReference type="ARBA" id="ARBA00010800"/>
    </source>
</evidence>
<dbReference type="InterPro" id="IPR002759">
    <property type="entry name" value="Pop5/Rpp14/Rnp2-like"/>
</dbReference>
<protein>
    <submittedName>
        <fullName evidence="3">Ribonuclease P protein subunit p14</fullName>
    </submittedName>
</protein>
<gene>
    <name evidence="3" type="ORF">KP79_PYT11353</name>
</gene>
<proteinExistence type="inferred from homology"/>
<keyword evidence="2" id="KW-0819">tRNA processing</keyword>
<dbReference type="GO" id="GO:0033204">
    <property type="term" value="F:ribonuclease P RNA binding"/>
    <property type="evidence" value="ECO:0007669"/>
    <property type="project" value="TreeGrafter"/>
</dbReference>
<dbReference type="InterPro" id="IPR038085">
    <property type="entry name" value="Rnp2-like_sf"/>
</dbReference>
<reference evidence="3 4" key="1">
    <citation type="journal article" date="2017" name="Nat. Ecol. Evol.">
        <title>Scallop genome provides insights into evolution of bilaterian karyotype and development.</title>
        <authorList>
            <person name="Wang S."/>
            <person name="Zhang J."/>
            <person name="Jiao W."/>
            <person name="Li J."/>
            <person name="Xun X."/>
            <person name="Sun Y."/>
            <person name="Guo X."/>
            <person name="Huan P."/>
            <person name="Dong B."/>
            <person name="Zhang L."/>
            <person name="Hu X."/>
            <person name="Sun X."/>
            <person name="Wang J."/>
            <person name="Zhao C."/>
            <person name="Wang Y."/>
            <person name="Wang D."/>
            <person name="Huang X."/>
            <person name="Wang R."/>
            <person name="Lv J."/>
            <person name="Li Y."/>
            <person name="Zhang Z."/>
            <person name="Liu B."/>
            <person name="Lu W."/>
            <person name="Hui Y."/>
            <person name="Liang J."/>
            <person name="Zhou Z."/>
            <person name="Hou R."/>
            <person name="Li X."/>
            <person name="Liu Y."/>
            <person name="Li H."/>
            <person name="Ning X."/>
            <person name="Lin Y."/>
            <person name="Zhao L."/>
            <person name="Xing Q."/>
            <person name="Dou J."/>
            <person name="Li Y."/>
            <person name="Mao J."/>
            <person name="Guo H."/>
            <person name="Dou H."/>
            <person name="Li T."/>
            <person name="Mu C."/>
            <person name="Jiang W."/>
            <person name="Fu Q."/>
            <person name="Fu X."/>
            <person name="Miao Y."/>
            <person name="Liu J."/>
            <person name="Yu Q."/>
            <person name="Li R."/>
            <person name="Liao H."/>
            <person name="Li X."/>
            <person name="Kong Y."/>
            <person name="Jiang Z."/>
            <person name="Chourrout D."/>
            <person name="Li R."/>
            <person name="Bao Z."/>
        </authorList>
    </citation>
    <scope>NUCLEOTIDE SEQUENCE [LARGE SCALE GENOMIC DNA]</scope>
    <source>
        <strain evidence="3 4">PY_sf001</strain>
    </source>
</reference>
<dbReference type="GO" id="GO:0001682">
    <property type="term" value="P:tRNA 5'-leader removal"/>
    <property type="evidence" value="ECO:0007669"/>
    <property type="project" value="InterPro"/>
</dbReference>
<evidence type="ECO:0000313" key="3">
    <source>
        <dbReference type="EMBL" id="OWF35046.1"/>
    </source>
</evidence>